<comment type="catalytic activity">
    <reaction evidence="1">
        <text>a 4-O-methyl-thymidine in DNA + L-cysteinyl-[protein] = a thymidine in DNA + S-methyl-L-cysteinyl-[protein]</text>
        <dbReference type="Rhea" id="RHEA:53428"/>
        <dbReference type="Rhea" id="RHEA-COMP:10131"/>
        <dbReference type="Rhea" id="RHEA-COMP:10132"/>
        <dbReference type="Rhea" id="RHEA-COMP:13555"/>
        <dbReference type="Rhea" id="RHEA-COMP:13556"/>
        <dbReference type="ChEBI" id="CHEBI:29950"/>
        <dbReference type="ChEBI" id="CHEBI:82612"/>
        <dbReference type="ChEBI" id="CHEBI:137386"/>
        <dbReference type="ChEBI" id="CHEBI:137387"/>
        <dbReference type="EC" id="2.1.1.63"/>
    </reaction>
</comment>
<dbReference type="AlphaFoldDB" id="A0A561BPM7"/>
<dbReference type="GO" id="GO:0032259">
    <property type="term" value="P:methylation"/>
    <property type="evidence" value="ECO:0007669"/>
    <property type="project" value="UniProtKB-KW"/>
</dbReference>
<proteinExistence type="inferred from homology"/>
<dbReference type="EC" id="2.1.1.63" evidence="3"/>
<dbReference type="InterPro" id="IPR036388">
    <property type="entry name" value="WH-like_DNA-bd_sf"/>
</dbReference>
<keyword evidence="4 11" id="KW-0489">Methyltransferase</keyword>
<dbReference type="InterPro" id="IPR008332">
    <property type="entry name" value="MethylG_MeTrfase_N"/>
</dbReference>
<dbReference type="EMBL" id="VIVK01000001">
    <property type="protein sequence ID" value="TWD80763.1"/>
    <property type="molecule type" value="Genomic_DNA"/>
</dbReference>
<dbReference type="InterPro" id="IPR036631">
    <property type="entry name" value="MGMT_N_sf"/>
</dbReference>
<evidence type="ECO:0000256" key="4">
    <source>
        <dbReference type="ARBA" id="ARBA00022603"/>
    </source>
</evidence>
<organism evidence="11 12">
    <name type="scientific">Kribbella amoyensis</name>
    <dbReference type="NCBI Taxonomy" id="996641"/>
    <lineage>
        <taxon>Bacteria</taxon>
        <taxon>Bacillati</taxon>
        <taxon>Actinomycetota</taxon>
        <taxon>Actinomycetes</taxon>
        <taxon>Propionibacteriales</taxon>
        <taxon>Kribbellaceae</taxon>
        <taxon>Kribbella</taxon>
    </lineage>
</organism>
<dbReference type="InterPro" id="IPR014048">
    <property type="entry name" value="MethylDNA_cys_MeTrfase_DNA-bd"/>
</dbReference>
<dbReference type="PROSITE" id="PS00374">
    <property type="entry name" value="MGMT"/>
    <property type="match status" value="1"/>
</dbReference>
<comment type="catalytic activity">
    <reaction evidence="8">
        <text>a 6-O-methyl-2'-deoxyguanosine in DNA + L-cysteinyl-[protein] = S-methyl-L-cysteinyl-[protein] + a 2'-deoxyguanosine in DNA</text>
        <dbReference type="Rhea" id="RHEA:24000"/>
        <dbReference type="Rhea" id="RHEA-COMP:10131"/>
        <dbReference type="Rhea" id="RHEA-COMP:10132"/>
        <dbReference type="Rhea" id="RHEA-COMP:11367"/>
        <dbReference type="Rhea" id="RHEA-COMP:11368"/>
        <dbReference type="ChEBI" id="CHEBI:29950"/>
        <dbReference type="ChEBI" id="CHEBI:82612"/>
        <dbReference type="ChEBI" id="CHEBI:85445"/>
        <dbReference type="ChEBI" id="CHEBI:85448"/>
        <dbReference type="EC" id="2.1.1.63"/>
    </reaction>
</comment>
<evidence type="ECO:0000256" key="2">
    <source>
        <dbReference type="ARBA" id="ARBA00008711"/>
    </source>
</evidence>
<evidence type="ECO:0000313" key="11">
    <source>
        <dbReference type="EMBL" id="TWD80763.1"/>
    </source>
</evidence>
<protein>
    <recommendedName>
        <fullName evidence="3">methylated-DNA--[protein]-cysteine S-methyltransferase</fullName>
        <ecNumber evidence="3">2.1.1.63</ecNumber>
    </recommendedName>
</protein>
<dbReference type="RefSeq" id="WP_145805007.1">
    <property type="nucleotide sequence ID" value="NZ_VIVK01000001.1"/>
</dbReference>
<dbReference type="Gene3D" id="3.30.160.70">
    <property type="entry name" value="Methylated DNA-protein cysteine methyltransferase domain"/>
    <property type="match status" value="1"/>
</dbReference>
<comment type="caution">
    <text evidence="11">The sequence shown here is derived from an EMBL/GenBank/DDBJ whole genome shotgun (WGS) entry which is preliminary data.</text>
</comment>
<dbReference type="PANTHER" id="PTHR10815">
    <property type="entry name" value="METHYLATED-DNA--PROTEIN-CYSTEINE METHYLTRANSFERASE"/>
    <property type="match status" value="1"/>
</dbReference>
<dbReference type="CDD" id="cd06445">
    <property type="entry name" value="ATase"/>
    <property type="match status" value="1"/>
</dbReference>
<evidence type="ECO:0000256" key="1">
    <source>
        <dbReference type="ARBA" id="ARBA00001286"/>
    </source>
</evidence>
<feature type="domain" description="Methylguanine DNA methyltransferase ribonuclease-like" evidence="10">
    <location>
        <begin position="41"/>
        <end position="115"/>
    </location>
</feature>
<dbReference type="SUPFAM" id="SSF53155">
    <property type="entry name" value="Methylated DNA-protein cysteine methyltransferase domain"/>
    <property type="match status" value="1"/>
</dbReference>
<gene>
    <name evidence="11" type="ORF">FB561_1852</name>
</gene>
<evidence type="ECO:0000313" key="12">
    <source>
        <dbReference type="Proteomes" id="UP000318380"/>
    </source>
</evidence>
<dbReference type="Proteomes" id="UP000318380">
    <property type="component" value="Unassembled WGS sequence"/>
</dbReference>
<dbReference type="Pfam" id="PF01035">
    <property type="entry name" value="DNA_binding_1"/>
    <property type="match status" value="1"/>
</dbReference>
<keyword evidence="5 11" id="KW-0808">Transferase</keyword>
<evidence type="ECO:0000256" key="5">
    <source>
        <dbReference type="ARBA" id="ARBA00022679"/>
    </source>
</evidence>
<dbReference type="OrthoDB" id="9802228at2"/>
<dbReference type="InterPro" id="IPR001497">
    <property type="entry name" value="MethylDNA_cys_MeTrfase_AS"/>
</dbReference>
<dbReference type="PANTHER" id="PTHR10815:SF5">
    <property type="entry name" value="METHYLATED-DNA--PROTEIN-CYSTEINE METHYLTRANSFERASE"/>
    <property type="match status" value="1"/>
</dbReference>
<evidence type="ECO:0000259" key="10">
    <source>
        <dbReference type="Pfam" id="PF02870"/>
    </source>
</evidence>
<evidence type="ECO:0000256" key="3">
    <source>
        <dbReference type="ARBA" id="ARBA00011918"/>
    </source>
</evidence>
<evidence type="ECO:0000256" key="6">
    <source>
        <dbReference type="ARBA" id="ARBA00022763"/>
    </source>
</evidence>
<dbReference type="NCBIfam" id="TIGR00589">
    <property type="entry name" value="ogt"/>
    <property type="match status" value="1"/>
</dbReference>
<evidence type="ECO:0000256" key="7">
    <source>
        <dbReference type="ARBA" id="ARBA00023204"/>
    </source>
</evidence>
<dbReference type="FunFam" id="1.10.10.10:FF:000214">
    <property type="entry name" value="Methylated-DNA--protein-cysteine methyltransferase"/>
    <property type="match status" value="1"/>
</dbReference>
<sequence length="202" mass="21319">MTDLEHRLARLGLTGGDPAPAGGRLGGPDLKPPVLPAADVSYALHDTPIGTMLLATAAGKVVASSFADEETMTNRLARAVSPRVLRQPGQLDDLRRQLDEYLAGRRHTFDVTVDLVLATPFQQLVLTDLRSHTSYGGTTTYGRLAGEIERPKAARAVGTALGANPVCVVLPCHRVVGANGALTGYAGGLEAKRFLLNLESKS</sequence>
<dbReference type="Gene3D" id="1.10.10.10">
    <property type="entry name" value="Winged helix-like DNA-binding domain superfamily/Winged helix DNA-binding domain"/>
    <property type="match status" value="1"/>
</dbReference>
<feature type="domain" description="Methylated-DNA-[protein]-cysteine S-methyltransferase DNA binding" evidence="9">
    <location>
        <begin position="120"/>
        <end position="200"/>
    </location>
</feature>
<dbReference type="GO" id="GO:0003908">
    <property type="term" value="F:methylated-DNA-[protein]-cysteine S-methyltransferase activity"/>
    <property type="evidence" value="ECO:0007669"/>
    <property type="project" value="UniProtKB-EC"/>
</dbReference>
<accession>A0A561BPM7</accession>
<reference evidence="11 12" key="1">
    <citation type="submission" date="2019-06" db="EMBL/GenBank/DDBJ databases">
        <title>Sequencing the genomes of 1000 actinobacteria strains.</title>
        <authorList>
            <person name="Klenk H.-P."/>
        </authorList>
    </citation>
    <scope>NUCLEOTIDE SEQUENCE [LARGE SCALE GENOMIC DNA]</scope>
    <source>
        <strain evidence="11 12">DSM 24683</strain>
    </source>
</reference>
<keyword evidence="7" id="KW-0234">DNA repair</keyword>
<keyword evidence="12" id="KW-1185">Reference proteome</keyword>
<dbReference type="GO" id="GO:0006281">
    <property type="term" value="P:DNA repair"/>
    <property type="evidence" value="ECO:0007669"/>
    <property type="project" value="UniProtKB-KW"/>
</dbReference>
<evidence type="ECO:0000256" key="8">
    <source>
        <dbReference type="ARBA" id="ARBA00049348"/>
    </source>
</evidence>
<dbReference type="SUPFAM" id="SSF46767">
    <property type="entry name" value="Methylated DNA-protein cysteine methyltransferase, C-terminal domain"/>
    <property type="match status" value="1"/>
</dbReference>
<evidence type="ECO:0000259" key="9">
    <source>
        <dbReference type="Pfam" id="PF01035"/>
    </source>
</evidence>
<dbReference type="Pfam" id="PF02870">
    <property type="entry name" value="Methyltransf_1N"/>
    <property type="match status" value="1"/>
</dbReference>
<comment type="similarity">
    <text evidence="2">Belongs to the MGMT family.</text>
</comment>
<keyword evidence="6" id="KW-0227">DNA damage</keyword>
<dbReference type="InterPro" id="IPR036217">
    <property type="entry name" value="MethylDNA_cys_MeTrfase_DNAb"/>
</dbReference>
<name>A0A561BPM7_9ACTN</name>